<protein>
    <recommendedName>
        <fullName evidence="3">N-acetyltransferase domain-containing protein</fullName>
    </recommendedName>
</protein>
<dbReference type="EMBL" id="OU893346">
    <property type="protein sequence ID" value="CAG9786457.1"/>
    <property type="molecule type" value="Genomic_DNA"/>
</dbReference>
<proteinExistence type="predicted"/>
<gene>
    <name evidence="1" type="ORF">DIATSA_LOCUS4407</name>
</gene>
<dbReference type="Gene3D" id="3.40.630.30">
    <property type="match status" value="2"/>
</dbReference>
<keyword evidence="2" id="KW-1185">Reference proteome</keyword>
<dbReference type="SUPFAM" id="SSF55729">
    <property type="entry name" value="Acyl-CoA N-acyltransferases (Nat)"/>
    <property type="match status" value="1"/>
</dbReference>
<reference evidence="1" key="2">
    <citation type="submission" date="2022-10" db="EMBL/GenBank/DDBJ databases">
        <authorList>
            <consortium name="ENA_rothamsted_submissions"/>
            <consortium name="culmorum"/>
            <person name="King R."/>
        </authorList>
    </citation>
    <scope>NUCLEOTIDE SEQUENCE</scope>
</reference>
<name>A0A9N9QZR5_9NEOP</name>
<evidence type="ECO:0000313" key="1">
    <source>
        <dbReference type="EMBL" id="CAG9786457.1"/>
    </source>
</evidence>
<reference evidence="1" key="1">
    <citation type="submission" date="2021-12" db="EMBL/GenBank/DDBJ databases">
        <authorList>
            <person name="King R."/>
        </authorList>
    </citation>
    <scope>NUCLEOTIDE SEQUENCE</scope>
</reference>
<sequence>MEKSKCRVYSRFTVTRSDGSTVKLRIQDMPLEYLDAVVDMHSEYFTKDEPYHRAAGVYKSEHAKAESRELMKTALEHLQSHVDICCVDDDPDVIGELAGVSATHITNKTMDLGDIQNVEKFYDDLFILVHPDFRRLGIAKEFVKNRRTVCKLENIAVTASWMSSWGTQKAGEQDGWQTVVVLCNEEIGKRFDVVFEDAPPTNKYMLTRVDQ</sequence>
<dbReference type="OrthoDB" id="7200114at2759"/>
<accession>A0A9N9QZR5</accession>
<evidence type="ECO:0008006" key="3">
    <source>
        <dbReference type="Google" id="ProtNLM"/>
    </source>
</evidence>
<organism evidence="1 2">
    <name type="scientific">Diatraea saccharalis</name>
    <name type="common">sugarcane borer</name>
    <dbReference type="NCBI Taxonomy" id="40085"/>
    <lineage>
        <taxon>Eukaryota</taxon>
        <taxon>Metazoa</taxon>
        <taxon>Ecdysozoa</taxon>
        <taxon>Arthropoda</taxon>
        <taxon>Hexapoda</taxon>
        <taxon>Insecta</taxon>
        <taxon>Pterygota</taxon>
        <taxon>Neoptera</taxon>
        <taxon>Endopterygota</taxon>
        <taxon>Lepidoptera</taxon>
        <taxon>Glossata</taxon>
        <taxon>Ditrysia</taxon>
        <taxon>Pyraloidea</taxon>
        <taxon>Crambidae</taxon>
        <taxon>Crambinae</taxon>
        <taxon>Diatraea</taxon>
    </lineage>
</organism>
<dbReference type="AlphaFoldDB" id="A0A9N9QZR5"/>
<dbReference type="InterPro" id="IPR016181">
    <property type="entry name" value="Acyl_CoA_acyltransferase"/>
</dbReference>
<evidence type="ECO:0000313" key="2">
    <source>
        <dbReference type="Proteomes" id="UP001153714"/>
    </source>
</evidence>
<dbReference type="Proteomes" id="UP001153714">
    <property type="component" value="Chromosome 15"/>
</dbReference>